<accession>A0A3M0AIS1</accession>
<dbReference type="EMBL" id="REFI01000005">
    <property type="protein sequence ID" value="RMA79002.1"/>
    <property type="molecule type" value="Genomic_DNA"/>
</dbReference>
<evidence type="ECO:0000313" key="2">
    <source>
        <dbReference type="EMBL" id="RMA79002.1"/>
    </source>
</evidence>
<reference evidence="2 3" key="1">
    <citation type="submission" date="2018-10" db="EMBL/GenBank/DDBJ databases">
        <title>Genomic Encyclopedia of Archaeal and Bacterial Type Strains, Phase II (KMG-II): from individual species to whole genera.</title>
        <authorList>
            <person name="Goeker M."/>
        </authorList>
    </citation>
    <scope>NUCLEOTIDE SEQUENCE [LARGE SCALE GENOMIC DNA]</scope>
    <source>
        <strain evidence="2 3">ATCC 29870</strain>
    </source>
</reference>
<keyword evidence="3" id="KW-1185">Reference proteome</keyword>
<feature type="transmembrane region" description="Helical" evidence="1">
    <location>
        <begin position="107"/>
        <end position="127"/>
    </location>
</feature>
<sequence>MAQKQKDTRSLIYDPDEDTTSKLIKDFQIYKKNAVFIKDYSEMEIFENFKEIRWMKIIDEKLEEYVDETKKRQNKIRIKYNAYTEFENWSESPLAQTTRPLSKGVRLAIIGICTLIFIAMVLIVYTLTKWLL</sequence>
<keyword evidence="1" id="KW-1133">Transmembrane helix</keyword>
<keyword evidence="1" id="KW-0812">Transmembrane</keyword>
<protein>
    <submittedName>
        <fullName evidence="2">Uncharacterized protein</fullName>
    </submittedName>
</protein>
<comment type="caution">
    <text evidence="2">The sequence shown here is derived from an EMBL/GenBank/DDBJ whole genome shotgun (WGS) entry which is preliminary data.</text>
</comment>
<keyword evidence="1" id="KW-0472">Membrane</keyword>
<dbReference type="RefSeq" id="WP_121940546.1">
    <property type="nucleotide sequence ID" value="NZ_REFI01000005.1"/>
</dbReference>
<evidence type="ECO:0000256" key="1">
    <source>
        <dbReference type="SAM" id="Phobius"/>
    </source>
</evidence>
<organism evidence="2 3">
    <name type="scientific">Metamycoplasma subdolum</name>
    <dbReference type="NCBI Taxonomy" id="92407"/>
    <lineage>
        <taxon>Bacteria</taxon>
        <taxon>Bacillati</taxon>
        <taxon>Mycoplasmatota</taxon>
        <taxon>Mycoplasmoidales</taxon>
        <taxon>Metamycoplasmataceae</taxon>
        <taxon>Metamycoplasma</taxon>
    </lineage>
</organism>
<dbReference type="AlphaFoldDB" id="A0A3M0AIS1"/>
<proteinExistence type="predicted"/>
<dbReference type="OrthoDB" id="398387at2"/>
<gene>
    <name evidence="2" type="ORF">JN00_0046</name>
</gene>
<dbReference type="Proteomes" id="UP000267246">
    <property type="component" value="Unassembled WGS sequence"/>
</dbReference>
<evidence type="ECO:0000313" key="3">
    <source>
        <dbReference type="Proteomes" id="UP000267246"/>
    </source>
</evidence>
<name>A0A3M0AIS1_9BACT</name>